<gene>
    <name evidence="1" type="ORF">GCM10009717_18420</name>
</gene>
<accession>A0ABN2QHW7</accession>
<name>A0ABN2QHW7_9MICO</name>
<organism evidence="1 2">
    <name type="scientific">Agromyces allii</name>
    <dbReference type="NCBI Taxonomy" id="393607"/>
    <lineage>
        <taxon>Bacteria</taxon>
        <taxon>Bacillati</taxon>
        <taxon>Actinomycetota</taxon>
        <taxon>Actinomycetes</taxon>
        <taxon>Micrococcales</taxon>
        <taxon>Microbacteriaceae</taxon>
        <taxon>Agromyces</taxon>
    </lineage>
</organism>
<evidence type="ECO:0000313" key="1">
    <source>
        <dbReference type="EMBL" id="GAA1952744.1"/>
    </source>
</evidence>
<dbReference type="Proteomes" id="UP001499954">
    <property type="component" value="Unassembled WGS sequence"/>
</dbReference>
<protein>
    <recommendedName>
        <fullName evidence="3">Protein ImuA</fullName>
    </recommendedName>
</protein>
<sequence>MTAPLPDAAPRAPRAARVEELQARIRGMQSTRLETKAVPTHPAFADVLPGGTLREGTIVQVEGSMTLLMALLAGPSADGRWAAVVGMPEFGVEAAARFGIALERLALVPDPGDQWLAVAAALADVIPVVAVRPVGQVSPAEASRLQARLRQRGTTLLVAGAWPGSDARLGVSASQWHGIERGHGHLVDREAVVEVAGRGEFVRRAGSRLRLPGRSLEFAAVPVERLPAAPSFGGAAPAAPSSALSLRRRARANPALGLVGEARRRAG</sequence>
<keyword evidence="2" id="KW-1185">Reference proteome</keyword>
<comment type="caution">
    <text evidence="1">The sequence shown here is derived from an EMBL/GenBank/DDBJ whole genome shotgun (WGS) entry which is preliminary data.</text>
</comment>
<reference evidence="1 2" key="1">
    <citation type="journal article" date="2019" name="Int. J. Syst. Evol. Microbiol.">
        <title>The Global Catalogue of Microorganisms (GCM) 10K type strain sequencing project: providing services to taxonomists for standard genome sequencing and annotation.</title>
        <authorList>
            <consortium name="The Broad Institute Genomics Platform"/>
            <consortium name="The Broad Institute Genome Sequencing Center for Infectious Disease"/>
            <person name="Wu L."/>
            <person name="Ma J."/>
        </authorList>
    </citation>
    <scope>NUCLEOTIDE SEQUENCE [LARGE SCALE GENOMIC DNA]</scope>
    <source>
        <strain evidence="1 2">JCM 13584</strain>
    </source>
</reference>
<dbReference type="RefSeq" id="WP_157413855.1">
    <property type="nucleotide sequence ID" value="NZ_BAAAMK010000002.1"/>
</dbReference>
<dbReference type="EMBL" id="BAAAMK010000002">
    <property type="protein sequence ID" value="GAA1952744.1"/>
    <property type="molecule type" value="Genomic_DNA"/>
</dbReference>
<proteinExistence type="predicted"/>
<evidence type="ECO:0000313" key="2">
    <source>
        <dbReference type="Proteomes" id="UP001499954"/>
    </source>
</evidence>
<evidence type="ECO:0008006" key="3">
    <source>
        <dbReference type="Google" id="ProtNLM"/>
    </source>
</evidence>